<proteinExistence type="predicted"/>
<evidence type="ECO:0000313" key="4">
    <source>
        <dbReference type="Proteomes" id="UP000580718"/>
    </source>
</evidence>
<name>A0A323V558_9ACTN</name>
<dbReference type="AlphaFoldDB" id="A0A323V558"/>
<evidence type="ECO:0000313" key="2">
    <source>
        <dbReference type="EMBL" id="PZA19631.1"/>
    </source>
</evidence>
<sequence>MPSLTAAVGAATAAYSAALVVSPRILIRPVGLDDSPGTRALVRSLGARDAALGLAMVAAPAGLLRRSAVAARVLADCTDAASFRVGLAGRPSRVPVAVGAAAWGALSLLAGVLDERAGR</sequence>
<dbReference type="EMBL" id="JACIBU010000001">
    <property type="protein sequence ID" value="MBB3677533.1"/>
    <property type="molecule type" value="Genomic_DNA"/>
</dbReference>
<evidence type="ECO:0008006" key="5">
    <source>
        <dbReference type="Google" id="ProtNLM"/>
    </source>
</evidence>
<organism evidence="2 3">
    <name type="scientific">Modestobacter versicolor</name>
    <dbReference type="NCBI Taxonomy" id="429133"/>
    <lineage>
        <taxon>Bacteria</taxon>
        <taxon>Bacillati</taxon>
        <taxon>Actinomycetota</taxon>
        <taxon>Actinomycetes</taxon>
        <taxon>Geodermatophilales</taxon>
        <taxon>Geodermatophilaceae</taxon>
        <taxon>Modestobacter</taxon>
    </lineage>
</organism>
<keyword evidence="3" id="KW-1185">Reference proteome</keyword>
<reference evidence="2 3" key="1">
    <citation type="submission" date="2018-06" db="EMBL/GenBank/DDBJ databases">
        <title>Draft genome sequence of Modestobacter versicolor CP153-2.</title>
        <authorList>
            <person name="Gundlapally S.R."/>
        </authorList>
    </citation>
    <scope>NUCLEOTIDE SEQUENCE [LARGE SCALE GENOMIC DNA]</scope>
    <source>
        <strain evidence="2 3">CP153-2</strain>
    </source>
</reference>
<protein>
    <recommendedName>
        <fullName evidence="5">DUF4267 domain-containing protein</fullName>
    </recommendedName>
</protein>
<evidence type="ECO:0000313" key="1">
    <source>
        <dbReference type="EMBL" id="MBB3677533.1"/>
    </source>
</evidence>
<gene>
    <name evidence="2" type="ORF">DMO24_19700</name>
    <name evidence="1" type="ORF">FHX36_003268</name>
</gene>
<comment type="caution">
    <text evidence="2">The sequence shown here is derived from an EMBL/GenBank/DDBJ whole genome shotgun (WGS) entry which is preliminary data.</text>
</comment>
<dbReference type="Proteomes" id="UP000247602">
    <property type="component" value="Unassembled WGS sequence"/>
</dbReference>
<evidence type="ECO:0000313" key="3">
    <source>
        <dbReference type="Proteomes" id="UP000247602"/>
    </source>
</evidence>
<dbReference type="RefSeq" id="WP_110553946.1">
    <property type="nucleotide sequence ID" value="NZ_JACIBU010000001.1"/>
</dbReference>
<dbReference type="Proteomes" id="UP000580718">
    <property type="component" value="Unassembled WGS sequence"/>
</dbReference>
<accession>A0A323V558</accession>
<dbReference type="EMBL" id="QKNV01000297">
    <property type="protein sequence ID" value="PZA19631.1"/>
    <property type="molecule type" value="Genomic_DNA"/>
</dbReference>
<reference evidence="1 4" key="2">
    <citation type="submission" date="2020-08" db="EMBL/GenBank/DDBJ databases">
        <title>Sequencing the genomes of 1000 actinobacteria strains.</title>
        <authorList>
            <person name="Klenk H.-P."/>
        </authorList>
    </citation>
    <scope>NUCLEOTIDE SEQUENCE [LARGE SCALE GENOMIC DNA]</scope>
    <source>
        <strain evidence="1 4">DSM 16678</strain>
    </source>
</reference>